<dbReference type="Gene3D" id="1.20.1740.10">
    <property type="entry name" value="Amino acid/polyamine transporter I"/>
    <property type="match status" value="1"/>
</dbReference>
<dbReference type="Pfam" id="PF13520">
    <property type="entry name" value="AA_permease_2"/>
    <property type="match status" value="1"/>
</dbReference>
<evidence type="ECO:0000313" key="7">
    <source>
        <dbReference type="EMBL" id="KAF7193321.1"/>
    </source>
</evidence>
<feature type="transmembrane region" description="Helical" evidence="6">
    <location>
        <begin position="415"/>
        <end position="433"/>
    </location>
</feature>
<evidence type="ECO:0000256" key="2">
    <source>
        <dbReference type="ARBA" id="ARBA00022448"/>
    </source>
</evidence>
<name>A0A8H6RIY9_9PEZI</name>
<accession>A0A8H6RIY9</accession>
<evidence type="ECO:0000256" key="3">
    <source>
        <dbReference type="ARBA" id="ARBA00022692"/>
    </source>
</evidence>
<feature type="transmembrane region" description="Helical" evidence="6">
    <location>
        <begin position="312"/>
        <end position="339"/>
    </location>
</feature>
<keyword evidence="2" id="KW-0813">Transport</keyword>
<feature type="transmembrane region" description="Helical" evidence="6">
    <location>
        <begin position="80"/>
        <end position="103"/>
    </location>
</feature>
<dbReference type="GO" id="GO:0022857">
    <property type="term" value="F:transmembrane transporter activity"/>
    <property type="evidence" value="ECO:0007669"/>
    <property type="project" value="InterPro"/>
</dbReference>
<dbReference type="OrthoDB" id="3257095at2759"/>
<feature type="transmembrane region" description="Helical" evidence="6">
    <location>
        <begin position="231"/>
        <end position="251"/>
    </location>
</feature>
<keyword evidence="5 6" id="KW-0472">Membrane</keyword>
<sequence>MRSSALQIQIACNARDKYFRRKLLFFSMFLKTLRRLFAMATTEEVKYARVEASEHDNSPSRNGDLIAQTRVERVFNTIQFFTLSITFMSSWEAVAGNLYTVFLNGGPQTLVWGFLLVWAGAISQAASMAEMASIQPIAGAMYHWTYALAPSSIKRFATWLQGWITWAGWISMSVGMGTGTAYWIINLAQLHYPNYEAKLWHTTLIVWAMLLITTLVNLFKFGKLVPWIETVAGCFHIVFWVVFCVVLLATAPKHDANFVFFSRVDSRQTSGWTDDFVSWNLGLQTSVWCFVGFDAAVHLSEEVRKAATTVPWVMVLTNCVNGLMAWLFILVLLFCMGSPENALKYSQPLLAVLLNATGSVRAATAMASLLILISMCAMVVNIASMSRLSWSWARDGGLPKVFAYVDSVERVPARAVLFSVNIVVLLTLVGIGSSVALQVFISLSTLAMYISYFIAILAMFLRRFTADPPQLGPWNMGRFGPFVNAFALIYTAYVMIWLPFPSIMPITGPNFNYSSPILGAVVLLAVIWWLIYHKRWPGLSQDVIEVATKE</sequence>
<feature type="transmembrane region" description="Helical" evidence="6">
    <location>
        <begin position="439"/>
        <end position="461"/>
    </location>
</feature>
<feature type="transmembrane region" description="Helical" evidence="6">
    <location>
        <begin position="359"/>
        <end position="384"/>
    </location>
</feature>
<feature type="transmembrane region" description="Helical" evidence="6">
    <location>
        <begin position="512"/>
        <end position="531"/>
    </location>
</feature>
<organism evidence="7 8">
    <name type="scientific">Pseudocercospora fuligena</name>
    <dbReference type="NCBI Taxonomy" id="685502"/>
    <lineage>
        <taxon>Eukaryota</taxon>
        <taxon>Fungi</taxon>
        <taxon>Dikarya</taxon>
        <taxon>Ascomycota</taxon>
        <taxon>Pezizomycotina</taxon>
        <taxon>Dothideomycetes</taxon>
        <taxon>Dothideomycetidae</taxon>
        <taxon>Mycosphaerellales</taxon>
        <taxon>Mycosphaerellaceae</taxon>
        <taxon>Pseudocercospora</taxon>
    </lineage>
</organism>
<dbReference type="Proteomes" id="UP000660729">
    <property type="component" value="Unassembled WGS sequence"/>
</dbReference>
<evidence type="ECO:0000256" key="1">
    <source>
        <dbReference type="ARBA" id="ARBA00004141"/>
    </source>
</evidence>
<feature type="transmembrane region" description="Helical" evidence="6">
    <location>
        <begin position="109"/>
        <end position="129"/>
    </location>
</feature>
<evidence type="ECO:0000256" key="4">
    <source>
        <dbReference type="ARBA" id="ARBA00022989"/>
    </source>
</evidence>
<dbReference type="AlphaFoldDB" id="A0A8H6RIY9"/>
<keyword evidence="8" id="KW-1185">Reference proteome</keyword>
<protein>
    <submittedName>
        <fullName evidence="7">Putative amino-acid permease C15C4.04c</fullName>
    </submittedName>
</protein>
<dbReference type="PANTHER" id="PTHR45649">
    <property type="entry name" value="AMINO-ACID PERMEASE BAT1"/>
    <property type="match status" value="1"/>
</dbReference>
<keyword evidence="3 6" id="KW-0812">Transmembrane</keyword>
<dbReference type="InterPro" id="IPR002293">
    <property type="entry name" value="AA/rel_permease1"/>
</dbReference>
<keyword evidence="4 6" id="KW-1133">Transmembrane helix</keyword>
<dbReference type="PANTHER" id="PTHR45649:SF5">
    <property type="entry name" value="GABA TRANSPORTER (EUROFUNG)-RELATED"/>
    <property type="match status" value="1"/>
</dbReference>
<evidence type="ECO:0000256" key="6">
    <source>
        <dbReference type="SAM" id="Phobius"/>
    </source>
</evidence>
<dbReference type="GO" id="GO:0016020">
    <property type="term" value="C:membrane"/>
    <property type="evidence" value="ECO:0007669"/>
    <property type="project" value="UniProtKB-SubCell"/>
</dbReference>
<dbReference type="EMBL" id="JABCIY010000089">
    <property type="protein sequence ID" value="KAF7193321.1"/>
    <property type="molecule type" value="Genomic_DNA"/>
</dbReference>
<comment type="caution">
    <text evidence="7">The sequence shown here is derived from an EMBL/GenBank/DDBJ whole genome shotgun (WGS) entry which is preliminary data.</text>
</comment>
<dbReference type="PIRSF" id="PIRSF006060">
    <property type="entry name" value="AA_transporter"/>
    <property type="match status" value="1"/>
</dbReference>
<proteinExistence type="predicted"/>
<feature type="transmembrane region" description="Helical" evidence="6">
    <location>
        <begin position="197"/>
        <end position="219"/>
    </location>
</feature>
<evidence type="ECO:0000313" key="8">
    <source>
        <dbReference type="Proteomes" id="UP000660729"/>
    </source>
</evidence>
<feature type="transmembrane region" description="Helical" evidence="6">
    <location>
        <begin position="163"/>
        <end position="185"/>
    </location>
</feature>
<comment type="subcellular location">
    <subcellularLocation>
        <location evidence="1">Membrane</location>
        <topology evidence="1">Multi-pass membrane protein</topology>
    </subcellularLocation>
</comment>
<evidence type="ECO:0000256" key="5">
    <source>
        <dbReference type="ARBA" id="ARBA00023136"/>
    </source>
</evidence>
<feature type="transmembrane region" description="Helical" evidence="6">
    <location>
        <begin position="482"/>
        <end position="500"/>
    </location>
</feature>
<reference evidence="7" key="1">
    <citation type="submission" date="2020-04" db="EMBL/GenBank/DDBJ databases">
        <title>Draft genome resource of the tomato pathogen Pseudocercospora fuligena.</title>
        <authorList>
            <person name="Zaccaron A."/>
        </authorList>
    </citation>
    <scope>NUCLEOTIDE SEQUENCE</scope>
    <source>
        <strain evidence="7">PF001</strain>
    </source>
</reference>
<gene>
    <name evidence="7" type="ORF">HII31_05300</name>
</gene>